<evidence type="ECO:0008006" key="3">
    <source>
        <dbReference type="Google" id="ProtNLM"/>
    </source>
</evidence>
<protein>
    <recommendedName>
        <fullName evidence="3">Alkaline phosphatase</fullName>
    </recommendedName>
</protein>
<evidence type="ECO:0000313" key="2">
    <source>
        <dbReference type="Proteomes" id="UP000038009"/>
    </source>
</evidence>
<accession>A0A0N1PAP6</accession>
<proteinExistence type="predicted"/>
<evidence type="ECO:0000313" key="1">
    <source>
        <dbReference type="EMBL" id="KPI83883.1"/>
    </source>
</evidence>
<dbReference type="Gene3D" id="3.40.720.10">
    <property type="entry name" value="Alkaline Phosphatase, subunit A"/>
    <property type="match status" value="1"/>
</dbReference>
<dbReference type="EMBL" id="LJSK01000314">
    <property type="protein sequence ID" value="KPI83883.1"/>
    <property type="molecule type" value="Genomic_DNA"/>
</dbReference>
<comment type="caution">
    <text evidence="1">The sequence shown here is derived from an EMBL/GenBank/DDBJ whole genome shotgun (WGS) entry which is preliminary data.</text>
</comment>
<dbReference type="InterPro" id="IPR017850">
    <property type="entry name" value="Alkaline_phosphatase_core_sf"/>
</dbReference>
<dbReference type="OMA" id="TAGANPC"/>
<dbReference type="VEuPathDB" id="TriTrypDB:Lsey_0314_0090"/>
<name>A0A0N1PAP6_LEPSE</name>
<keyword evidence="2" id="KW-1185">Reference proteome</keyword>
<dbReference type="OrthoDB" id="278638at2759"/>
<organism evidence="1 2">
    <name type="scientific">Leptomonas seymouri</name>
    <dbReference type="NCBI Taxonomy" id="5684"/>
    <lineage>
        <taxon>Eukaryota</taxon>
        <taxon>Discoba</taxon>
        <taxon>Euglenozoa</taxon>
        <taxon>Kinetoplastea</taxon>
        <taxon>Metakinetoplastina</taxon>
        <taxon>Trypanosomatida</taxon>
        <taxon>Trypanosomatidae</taxon>
        <taxon>Leishmaniinae</taxon>
        <taxon>Leptomonas</taxon>
    </lineage>
</organism>
<dbReference type="Proteomes" id="UP000038009">
    <property type="component" value="Unassembled WGS sequence"/>
</dbReference>
<sequence>MPSLRKVPPPPKEPGTHTNAEVKEALHARALRRTILITAVVFLLLACLAVVSNSARDAVSDNGNPKLVLIVAKGLSPTVVSHAMKSNKAPFIRLLNATGGSYASVDASYAASSNRMVNLLTGSSEEAKGSLWGSTSILGWLKTQKKKVVVAAPSSCWSLGTAGANPCTRVGLLDTECSADACPEEKKSAYCNADRKFITCDDHAQLYQDELPTAFQRATNMSADALYFQISGISEAASGDLEASTKELSEMNLLDAAVGRIALALSIRTSKTNENWLVIVTSDGDNAEQKAPLLVAAYTKGELVQLNSIAADARTSDVFNTVKMWFQSKAADRNRLLGICTCGTVVKNCIPTA</sequence>
<dbReference type="AlphaFoldDB" id="A0A0N1PAP6"/>
<reference evidence="1 2" key="1">
    <citation type="journal article" date="2015" name="PLoS Pathog.">
        <title>Leptomonas seymouri: Adaptations to the Dixenous Life Cycle Analyzed by Genome Sequencing, Transcriptome Profiling and Co-infection with Leishmania donovani.</title>
        <authorList>
            <person name="Kraeva N."/>
            <person name="Butenko A."/>
            <person name="Hlavacova J."/>
            <person name="Kostygov A."/>
            <person name="Myskova J."/>
            <person name="Grybchuk D."/>
            <person name="Lestinova T."/>
            <person name="Votypka J."/>
            <person name="Volf P."/>
            <person name="Opperdoes F."/>
            <person name="Flegontov P."/>
            <person name="Lukes J."/>
            <person name="Yurchenko V."/>
        </authorList>
    </citation>
    <scope>NUCLEOTIDE SEQUENCE [LARGE SCALE GENOMIC DNA]</scope>
    <source>
        <strain evidence="1 2">ATCC 30220</strain>
    </source>
</reference>
<dbReference type="SUPFAM" id="SSF53649">
    <property type="entry name" value="Alkaline phosphatase-like"/>
    <property type="match status" value="1"/>
</dbReference>
<gene>
    <name evidence="1" type="ORF">ABL78_7081</name>
</gene>